<dbReference type="InterPro" id="IPR000182">
    <property type="entry name" value="GNAT_dom"/>
</dbReference>
<keyword evidence="2" id="KW-0808">Transferase</keyword>
<dbReference type="SUPFAM" id="SSF55729">
    <property type="entry name" value="Acyl-CoA N-acyltransferases (Nat)"/>
    <property type="match status" value="1"/>
</dbReference>
<dbReference type="AlphaFoldDB" id="A0A1X6WQR9"/>
<evidence type="ECO:0000313" key="3">
    <source>
        <dbReference type="Proteomes" id="UP000195918"/>
    </source>
</evidence>
<dbReference type="InterPro" id="IPR016181">
    <property type="entry name" value="Acyl_CoA_acyltransferase"/>
</dbReference>
<evidence type="ECO:0000259" key="1">
    <source>
        <dbReference type="PROSITE" id="PS51186"/>
    </source>
</evidence>
<dbReference type="Gene3D" id="3.40.630.30">
    <property type="match status" value="1"/>
</dbReference>
<reference evidence="3" key="1">
    <citation type="submission" date="2017-02" db="EMBL/GenBank/DDBJ databases">
        <authorList>
            <person name="Dridi B."/>
        </authorList>
    </citation>
    <scope>NUCLEOTIDE SEQUENCE [LARGE SCALE GENOMIC DNA]</scope>
    <source>
        <strain evidence="3">bH819</strain>
    </source>
</reference>
<accession>A0A1X6WQR9</accession>
<keyword evidence="3" id="KW-1185">Reference proteome</keyword>
<dbReference type="PROSITE" id="PS51186">
    <property type="entry name" value="GNAT"/>
    <property type="match status" value="1"/>
</dbReference>
<dbReference type="GO" id="GO:0016747">
    <property type="term" value="F:acyltransferase activity, transferring groups other than amino-acyl groups"/>
    <property type="evidence" value="ECO:0007669"/>
    <property type="project" value="InterPro"/>
</dbReference>
<name>A0A1X6WQR9_9ENTE</name>
<sequence>MLYYVRKAKASDLDDILKVIQNGRETLENNNIPQWRNNEGPNEAVLKKDIHLGEGYVLIETDRIVGFGTITTGIQDGYADITEGQWIDTDEYVSIHRFVILSSIKQRGMSQFFLGHLISFSKMLGYIDLRVDTHPLNYGMQRVIDKSGFSYQGNIILDCADGERKAYQLILS</sequence>
<proteinExistence type="predicted"/>
<feature type="domain" description="N-acetyltransferase" evidence="1">
    <location>
        <begin position="3"/>
        <end position="172"/>
    </location>
</feature>
<dbReference type="EMBL" id="FWFD01000015">
    <property type="protein sequence ID" value="SLM86625.1"/>
    <property type="molecule type" value="Genomic_DNA"/>
</dbReference>
<dbReference type="RefSeq" id="WP_086952244.1">
    <property type="nucleotide sequence ID" value="NZ_FWFD01000015.1"/>
</dbReference>
<dbReference type="Proteomes" id="UP000195918">
    <property type="component" value="Unassembled WGS sequence"/>
</dbReference>
<evidence type="ECO:0000313" key="2">
    <source>
        <dbReference type="EMBL" id="SLM86625.1"/>
    </source>
</evidence>
<gene>
    <name evidence="2" type="ORF">FM121_11060</name>
</gene>
<dbReference type="OrthoDB" id="9796381at2"/>
<protein>
    <submittedName>
        <fullName evidence="2">Histone acetyltransferase HPA2 and related acetyltransferases</fullName>
    </submittedName>
</protein>
<organism evidence="2 3">
    <name type="scientific">Vagococcus fluvialis bH819</name>
    <dbReference type="NCBI Taxonomy" id="1255619"/>
    <lineage>
        <taxon>Bacteria</taxon>
        <taxon>Bacillati</taxon>
        <taxon>Bacillota</taxon>
        <taxon>Bacilli</taxon>
        <taxon>Lactobacillales</taxon>
        <taxon>Enterococcaceae</taxon>
        <taxon>Vagococcus</taxon>
    </lineage>
</organism>